<organism evidence="2 3">
    <name type="scientific">Bacillus cereus</name>
    <dbReference type="NCBI Taxonomy" id="1396"/>
    <lineage>
        <taxon>Bacteria</taxon>
        <taxon>Bacillati</taxon>
        <taxon>Bacillota</taxon>
        <taxon>Bacilli</taxon>
        <taxon>Bacillales</taxon>
        <taxon>Bacillaceae</taxon>
        <taxon>Bacillus</taxon>
        <taxon>Bacillus cereus group</taxon>
    </lineage>
</organism>
<dbReference type="EMBL" id="SZOH01003894">
    <property type="protein sequence ID" value="TKI88798.1"/>
    <property type="molecule type" value="Genomic_DNA"/>
</dbReference>
<comment type="caution">
    <text evidence="2">The sequence shown here is derived from an EMBL/GenBank/DDBJ whole genome shotgun (WGS) entry which is preliminary data.</text>
</comment>
<evidence type="ECO:0000313" key="3">
    <source>
        <dbReference type="Proteomes" id="UP000308444"/>
    </source>
</evidence>
<dbReference type="Pfam" id="PF07454">
    <property type="entry name" value="SpoIIP"/>
    <property type="match status" value="1"/>
</dbReference>
<feature type="transmembrane region" description="Helical" evidence="1">
    <location>
        <begin position="20"/>
        <end position="42"/>
    </location>
</feature>
<evidence type="ECO:0000313" key="2">
    <source>
        <dbReference type="EMBL" id="TKI88798.1"/>
    </source>
</evidence>
<reference evidence="2 3" key="1">
    <citation type="journal article" date="2019" name="Environ. Microbiol.">
        <title>An active ?-lactamase is a part of an orchestrated cell wall stress resistance network of Bacillus subtilis and related rhizosphere species.</title>
        <authorList>
            <person name="Bucher T."/>
            <person name="Keren-Paz A."/>
            <person name="Hausser J."/>
            <person name="Olender T."/>
            <person name="Cytryn E."/>
            <person name="Kolodkin-Gal I."/>
        </authorList>
    </citation>
    <scope>NUCLEOTIDE SEQUENCE [LARGE SCALE GENOMIC DNA]</scope>
    <source>
        <strain evidence="2 3">I32</strain>
    </source>
</reference>
<proteinExistence type="predicted"/>
<keyword evidence="1" id="KW-1133">Transmembrane helix</keyword>
<keyword evidence="1" id="KW-0812">Transmembrane</keyword>
<dbReference type="InterPro" id="IPR010897">
    <property type="entry name" value="Spore_II_P"/>
</dbReference>
<keyword evidence="1" id="KW-0472">Membrane</keyword>
<gene>
    <name evidence="2" type="ORF">FC695_37005</name>
</gene>
<protein>
    <submittedName>
        <fullName evidence="2">Stage II sporulation protein P</fullName>
    </submittedName>
</protein>
<dbReference type="Proteomes" id="UP000308444">
    <property type="component" value="Unassembled WGS sequence"/>
</dbReference>
<feature type="non-terminal residue" evidence="2">
    <location>
        <position position="291"/>
    </location>
</feature>
<name>A0A9X9A1L0_BACCE</name>
<dbReference type="AlphaFoldDB" id="A0A9X9A1L0"/>
<accession>A0A9X9A1L0</accession>
<sequence>MYKEGDAVKKYATRIHGKKLISLLLLYALIVIMIASILTSFLHTMKSNYANQWFGKVSMQGFVQMIESENRYYGFDYFKKNKRESVGNLMFSIATDLKIKDLRTFVGKEVPGMSKYYSNIIVAGEGTNLTNIPNESSVPIEEVTKEREIAKDKVTEAEKNNPVQKKNGAKKGESAVYIYHTHSWESFFPLLPGATDPSSPDVNVSLLGKRMKEQLEGQGIPVVHDKTNMGDLLASKKWVWYQSYKASHEYVKEALAQNNKIAFPIDIHRDDQRKKVTTKVINGKSYARLYF</sequence>
<evidence type="ECO:0000256" key="1">
    <source>
        <dbReference type="SAM" id="Phobius"/>
    </source>
</evidence>